<keyword evidence="14 17" id="KW-0627">Porphyrin biosynthesis</keyword>
<dbReference type="Pfam" id="PF00490">
    <property type="entry name" value="ALAD"/>
    <property type="match status" value="1"/>
</dbReference>
<comment type="similarity">
    <text evidence="4 18">Belongs to the ALAD family.</text>
</comment>
<comment type="cofactor">
    <cofactor evidence="1">
        <name>Mg(2+)</name>
        <dbReference type="ChEBI" id="CHEBI:18420"/>
    </cofactor>
</comment>
<comment type="function">
    <text evidence="15">Catalyzes an early step in the biosynthesis of tetrapyrroles. Binds two molecules of 5-aminolevulinate per subunit, each at a distinct site, and catalyzes their condensation to form porphobilinogen.</text>
</comment>
<comment type="subcellular location">
    <subcellularLocation>
        <location evidence="2">Plastid</location>
        <location evidence="2">Chloroplast</location>
    </subcellularLocation>
</comment>
<dbReference type="GO" id="GO:0009507">
    <property type="term" value="C:chloroplast"/>
    <property type="evidence" value="ECO:0007669"/>
    <property type="project" value="UniProtKB-SubCell"/>
</dbReference>
<evidence type="ECO:0000256" key="7">
    <source>
        <dbReference type="ARBA" id="ARBA00022640"/>
    </source>
</evidence>
<dbReference type="EC" id="4.2.1.24" evidence="17"/>
<dbReference type="SUPFAM" id="SSF51569">
    <property type="entry name" value="Aldolase"/>
    <property type="match status" value="1"/>
</dbReference>
<comment type="subunit">
    <text evidence="17">Homooctamer.</text>
</comment>
<sequence>MASIMLSTVNLNSGKAVKFNYVGLKVHQNIICVRPQSIKIAPRKLSVRAVEIPVRKAGKSDEELEAEVVAGNIPEAPPVPPKPAVPAGTPVSSLSISRRPRRNRRTPTLRAAFQETTLSPANFVYPLFIHEGEEDTPIGAMPGCYRLGWRHGLVEEVSKARDVGVNSIVLFPKVPDGLKTSTGDEAYNDNGLVPRTIRLLKDKYPDLVIYTDVALDPYSSDGHDGIVREDGVIMNDETVHQLCKQAVSQARAGADVVSPSDMMDGRVGAIRAALDAEGFEHVSIMSYTAKYASSFYGPFREALDSNPRFGDKKTYQMNPANYREALIETREDEAEGADILLVKPGLPYLDIIRLLRDNSPLPIAAYQVSGEYSMIKAGGILNMIDEEKVMMESLMCLRRAGANIILTYFALQAARSLCAEKKR</sequence>
<evidence type="ECO:0000256" key="13">
    <source>
        <dbReference type="ARBA" id="ARBA00023239"/>
    </source>
</evidence>
<evidence type="ECO:0000256" key="8">
    <source>
        <dbReference type="ARBA" id="ARBA00022723"/>
    </source>
</evidence>
<evidence type="ECO:0000256" key="12">
    <source>
        <dbReference type="ARBA" id="ARBA00023171"/>
    </source>
</evidence>
<keyword evidence="9" id="KW-0460">Magnesium</keyword>
<feature type="region of interest" description="Disordered" evidence="19">
    <location>
        <begin position="73"/>
        <end position="104"/>
    </location>
</feature>
<evidence type="ECO:0000256" key="6">
    <source>
        <dbReference type="ARBA" id="ARBA00022533"/>
    </source>
</evidence>
<dbReference type="GO" id="GO:0006782">
    <property type="term" value="P:protoporphyrinogen IX biosynthetic process"/>
    <property type="evidence" value="ECO:0007669"/>
    <property type="project" value="UniProtKB-UniPathway"/>
</dbReference>
<evidence type="ECO:0000313" key="21">
    <source>
        <dbReference type="Proteomes" id="UP000653305"/>
    </source>
</evidence>
<evidence type="ECO:0000256" key="2">
    <source>
        <dbReference type="ARBA" id="ARBA00004229"/>
    </source>
</evidence>
<feature type="compositionally biased region" description="Low complexity" evidence="19">
    <location>
        <begin position="85"/>
        <end position="97"/>
    </location>
</feature>
<proteinExistence type="inferred from homology"/>
<evidence type="ECO:0000256" key="10">
    <source>
        <dbReference type="ARBA" id="ARBA00022946"/>
    </source>
</evidence>
<evidence type="ECO:0000256" key="19">
    <source>
        <dbReference type="SAM" id="MobiDB-lite"/>
    </source>
</evidence>
<name>A0A830C094_9LAMI</name>
<dbReference type="EMBL" id="BMAC01000201">
    <property type="protein sequence ID" value="GFP89814.1"/>
    <property type="molecule type" value="Genomic_DNA"/>
</dbReference>
<reference evidence="20" key="1">
    <citation type="submission" date="2020-07" db="EMBL/GenBank/DDBJ databases">
        <title>Ethylene signaling mediates host invasion by parasitic plants.</title>
        <authorList>
            <person name="Yoshida S."/>
        </authorList>
    </citation>
    <scope>NUCLEOTIDE SEQUENCE</scope>
    <source>
        <strain evidence="20">Okayama</strain>
    </source>
</reference>
<gene>
    <name evidence="20" type="ORF">PHJA_001125200</name>
</gene>
<keyword evidence="5" id="KW-0150">Chloroplast</keyword>
<protein>
    <recommendedName>
        <fullName evidence="17">Delta-aminolevulinic acid dehydratase</fullName>
        <ecNumber evidence="17">4.2.1.24</ecNumber>
    </recommendedName>
</protein>
<evidence type="ECO:0000256" key="17">
    <source>
        <dbReference type="RuleBase" id="RU000515"/>
    </source>
</evidence>
<feature type="compositionally biased region" description="Pro residues" evidence="19">
    <location>
        <begin position="75"/>
        <end position="84"/>
    </location>
</feature>
<keyword evidence="12" id="KW-0149">Chlorophyll biosynthesis</keyword>
<dbReference type="OrthoDB" id="1530at2759"/>
<dbReference type="Gene3D" id="3.20.20.70">
    <property type="entry name" value="Aldolase class I"/>
    <property type="match status" value="1"/>
</dbReference>
<evidence type="ECO:0000256" key="5">
    <source>
        <dbReference type="ARBA" id="ARBA00022528"/>
    </source>
</evidence>
<dbReference type="FunFam" id="3.20.20.70:FF:000101">
    <property type="entry name" value="Delta-aminolevulinic acid dehydratase"/>
    <property type="match status" value="1"/>
</dbReference>
<dbReference type="CDD" id="cd04823">
    <property type="entry name" value="ALAD_PBGS_aspartate_rich"/>
    <property type="match status" value="1"/>
</dbReference>
<keyword evidence="13 17" id="KW-0456">Lyase</keyword>
<dbReference type="GO" id="GO:0008270">
    <property type="term" value="F:zinc ion binding"/>
    <property type="evidence" value="ECO:0007669"/>
    <property type="project" value="TreeGrafter"/>
</dbReference>
<dbReference type="GO" id="GO:0004655">
    <property type="term" value="F:porphobilinogen synthase activity"/>
    <property type="evidence" value="ECO:0007669"/>
    <property type="project" value="UniProtKB-EC"/>
</dbReference>
<dbReference type="Proteomes" id="UP000653305">
    <property type="component" value="Unassembled WGS sequence"/>
</dbReference>
<dbReference type="SMART" id="SM01004">
    <property type="entry name" value="ALAD"/>
    <property type="match status" value="1"/>
</dbReference>
<dbReference type="GO" id="GO:0005829">
    <property type="term" value="C:cytosol"/>
    <property type="evidence" value="ECO:0007669"/>
    <property type="project" value="TreeGrafter"/>
</dbReference>
<comment type="catalytic activity">
    <reaction evidence="16 17">
        <text>2 5-aminolevulinate = porphobilinogen + 2 H2O + H(+)</text>
        <dbReference type="Rhea" id="RHEA:24064"/>
        <dbReference type="ChEBI" id="CHEBI:15377"/>
        <dbReference type="ChEBI" id="CHEBI:15378"/>
        <dbReference type="ChEBI" id="CHEBI:58126"/>
        <dbReference type="ChEBI" id="CHEBI:356416"/>
        <dbReference type="EC" id="4.2.1.24"/>
    </reaction>
</comment>
<evidence type="ECO:0000256" key="16">
    <source>
        <dbReference type="ARBA" id="ARBA00047651"/>
    </source>
</evidence>
<dbReference type="UniPathway" id="UPA00251">
    <property type="reaction ID" value="UER00318"/>
</dbReference>
<organism evidence="20 21">
    <name type="scientific">Phtheirospermum japonicum</name>
    <dbReference type="NCBI Taxonomy" id="374723"/>
    <lineage>
        <taxon>Eukaryota</taxon>
        <taxon>Viridiplantae</taxon>
        <taxon>Streptophyta</taxon>
        <taxon>Embryophyta</taxon>
        <taxon>Tracheophyta</taxon>
        <taxon>Spermatophyta</taxon>
        <taxon>Magnoliopsida</taxon>
        <taxon>eudicotyledons</taxon>
        <taxon>Gunneridae</taxon>
        <taxon>Pentapetalae</taxon>
        <taxon>asterids</taxon>
        <taxon>lamiids</taxon>
        <taxon>Lamiales</taxon>
        <taxon>Orobanchaceae</taxon>
        <taxon>Orobanchaceae incertae sedis</taxon>
        <taxon>Phtheirospermum</taxon>
    </lineage>
</organism>
<comment type="pathway">
    <text evidence="3">Porphyrin-containing compound metabolism; protoporphyrin-IX biosynthesis; coproporphyrinogen-III from 5-aminolevulinate: step 1/4.</text>
</comment>
<evidence type="ECO:0000256" key="14">
    <source>
        <dbReference type="ARBA" id="ARBA00023244"/>
    </source>
</evidence>
<dbReference type="NCBIfam" id="NF006762">
    <property type="entry name" value="PRK09283.1"/>
    <property type="match status" value="1"/>
</dbReference>
<keyword evidence="6" id="KW-0021">Allosteric enzyme</keyword>
<evidence type="ECO:0000256" key="18">
    <source>
        <dbReference type="RuleBase" id="RU004161"/>
    </source>
</evidence>
<comment type="caution">
    <text evidence="20">The sequence shown here is derived from an EMBL/GenBank/DDBJ whole genome shotgun (WGS) entry which is preliminary data.</text>
</comment>
<evidence type="ECO:0000256" key="15">
    <source>
        <dbReference type="ARBA" id="ARBA00025628"/>
    </source>
</evidence>
<dbReference type="GO" id="GO:0015995">
    <property type="term" value="P:chlorophyll biosynthetic process"/>
    <property type="evidence" value="ECO:0007669"/>
    <property type="project" value="UniProtKB-KW"/>
</dbReference>
<evidence type="ECO:0000256" key="9">
    <source>
        <dbReference type="ARBA" id="ARBA00022842"/>
    </source>
</evidence>
<evidence type="ECO:0000256" key="4">
    <source>
        <dbReference type="ARBA" id="ARBA00008055"/>
    </source>
</evidence>
<dbReference type="PROSITE" id="PS00169">
    <property type="entry name" value="D_ALA_DEHYDRATASE"/>
    <property type="match status" value="1"/>
</dbReference>
<keyword evidence="8" id="KW-0479">Metal-binding</keyword>
<keyword evidence="10" id="KW-0809">Transit peptide</keyword>
<dbReference type="InterPro" id="IPR013785">
    <property type="entry name" value="Aldolase_TIM"/>
</dbReference>
<evidence type="ECO:0000256" key="11">
    <source>
        <dbReference type="ARBA" id="ARBA00023133"/>
    </source>
</evidence>
<dbReference type="InterPro" id="IPR001731">
    <property type="entry name" value="ALAD"/>
</dbReference>
<dbReference type="PANTHER" id="PTHR11458:SF0">
    <property type="entry name" value="DELTA-AMINOLEVULINIC ACID DEHYDRATASE"/>
    <property type="match status" value="1"/>
</dbReference>
<dbReference type="PANTHER" id="PTHR11458">
    <property type="entry name" value="DELTA-AMINOLEVULINIC ACID DEHYDRATASE"/>
    <property type="match status" value="1"/>
</dbReference>
<keyword evidence="7" id="KW-0934">Plastid</keyword>
<keyword evidence="21" id="KW-1185">Reference proteome</keyword>
<dbReference type="AlphaFoldDB" id="A0A830C094"/>
<evidence type="ECO:0000256" key="1">
    <source>
        <dbReference type="ARBA" id="ARBA00001946"/>
    </source>
</evidence>
<accession>A0A830C094</accession>
<evidence type="ECO:0000313" key="20">
    <source>
        <dbReference type="EMBL" id="GFP89814.1"/>
    </source>
</evidence>
<dbReference type="InterPro" id="IPR030656">
    <property type="entry name" value="ALAD_AS"/>
</dbReference>
<dbReference type="PRINTS" id="PR00144">
    <property type="entry name" value="DALDHYDRTASE"/>
</dbReference>
<evidence type="ECO:0000256" key="3">
    <source>
        <dbReference type="ARBA" id="ARBA00004694"/>
    </source>
</evidence>
<keyword evidence="11" id="KW-0350">Heme biosynthesis</keyword>